<evidence type="ECO:0000256" key="8">
    <source>
        <dbReference type="SAM" id="Phobius"/>
    </source>
</evidence>
<protein>
    <submittedName>
        <fullName evidence="10">DedA family protein</fullName>
    </submittedName>
</protein>
<accession>A0A4R4RUP2</accession>
<sequence>MESMDLLSFVAVPALAYLVIAAFVAIDAVVPAFPGEVLVISSGALAAAGHLNVAWSIAAATLGALAGDLAVHGMSRRALPRMLERFGVGRRLKARIARAHERMGSTSAAAIIAARFIPLGRTTVAAAAGVAGIGRRRFAAIAFAGGLLWASWTVGLGYVTGTVTDAPLWLQVAIGAAVGIVVGVWVGAAHTVIRTRRRMSERARAAEAAADSRDEPSPSRTAELVA</sequence>
<dbReference type="EMBL" id="SMKL01000007">
    <property type="protein sequence ID" value="TDC53831.1"/>
    <property type="molecule type" value="Genomic_DNA"/>
</dbReference>
<keyword evidence="6 8" id="KW-0472">Membrane</keyword>
<dbReference type="Proteomes" id="UP000295621">
    <property type="component" value="Unassembled WGS sequence"/>
</dbReference>
<evidence type="ECO:0000256" key="5">
    <source>
        <dbReference type="ARBA" id="ARBA00022989"/>
    </source>
</evidence>
<gene>
    <name evidence="10" type="ORF">E1212_04960</name>
</gene>
<evidence type="ECO:0000313" key="10">
    <source>
        <dbReference type="EMBL" id="TDC53831.1"/>
    </source>
</evidence>
<evidence type="ECO:0000256" key="4">
    <source>
        <dbReference type="ARBA" id="ARBA00022692"/>
    </source>
</evidence>
<evidence type="ECO:0000313" key="11">
    <source>
        <dbReference type="Proteomes" id="UP000295621"/>
    </source>
</evidence>
<feature type="compositionally biased region" description="Basic and acidic residues" evidence="7">
    <location>
        <begin position="204"/>
        <end position="217"/>
    </location>
</feature>
<feature type="region of interest" description="Disordered" evidence="7">
    <location>
        <begin position="204"/>
        <end position="226"/>
    </location>
</feature>
<evidence type="ECO:0000256" key="1">
    <source>
        <dbReference type="ARBA" id="ARBA00004651"/>
    </source>
</evidence>
<feature type="transmembrane region" description="Helical" evidence="8">
    <location>
        <begin position="172"/>
        <end position="193"/>
    </location>
</feature>
<name>A0A4R4RUP2_9ACTN</name>
<keyword evidence="11" id="KW-1185">Reference proteome</keyword>
<dbReference type="OrthoDB" id="9813426at2"/>
<feature type="transmembrane region" description="Helical" evidence="8">
    <location>
        <begin position="138"/>
        <end position="160"/>
    </location>
</feature>
<feature type="transmembrane region" description="Helical" evidence="8">
    <location>
        <begin position="53"/>
        <end position="71"/>
    </location>
</feature>
<feature type="domain" description="VTT" evidence="9">
    <location>
        <begin position="33"/>
        <end position="158"/>
    </location>
</feature>
<dbReference type="InterPro" id="IPR051311">
    <property type="entry name" value="DedA_domain"/>
</dbReference>
<evidence type="ECO:0000259" key="9">
    <source>
        <dbReference type="Pfam" id="PF09335"/>
    </source>
</evidence>
<evidence type="ECO:0000256" key="7">
    <source>
        <dbReference type="SAM" id="MobiDB-lite"/>
    </source>
</evidence>
<feature type="transmembrane region" description="Helical" evidence="8">
    <location>
        <begin position="7"/>
        <end position="33"/>
    </location>
</feature>
<dbReference type="InterPro" id="IPR032816">
    <property type="entry name" value="VTT_dom"/>
</dbReference>
<keyword evidence="4 8" id="KW-0812">Transmembrane</keyword>
<dbReference type="AlphaFoldDB" id="A0A4R4RUP2"/>
<comment type="similarity">
    <text evidence="2">Belongs to the DedA family.</text>
</comment>
<dbReference type="Pfam" id="PF09335">
    <property type="entry name" value="VTT_dom"/>
    <property type="match status" value="1"/>
</dbReference>
<organism evidence="10 11">
    <name type="scientific">Jiangella ureilytica</name>
    <dbReference type="NCBI Taxonomy" id="2530374"/>
    <lineage>
        <taxon>Bacteria</taxon>
        <taxon>Bacillati</taxon>
        <taxon>Actinomycetota</taxon>
        <taxon>Actinomycetes</taxon>
        <taxon>Jiangellales</taxon>
        <taxon>Jiangellaceae</taxon>
        <taxon>Jiangella</taxon>
    </lineage>
</organism>
<keyword evidence="5 8" id="KW-1133">Transmembrane helix</keyword>
<evidence type="ECO:0000256" key="3">
    <source>
        <dbReference type="ARBA" id="ARBA00022475"/>
    </source>
</evidence>
<dbReference type="PANTHER" id="PTHR42709:SF6">
    <property type="entry name" value="UNDECAPRENYL PHOSPHATE TRANSPORTER A"/>
    <property type="match status" value="1"/>
</dbReference>
<reference evidence="10 11" key="1">
    <citation type="submission" date="2019-02" db="EMBL/GenBank/DDBJ databases">
        <title>Draft genome sequences of novel Actinobacteria.</title>
        <authorList>
            <person name="Sahin N."/>
            <person name="Ay H."/>
            <person name="Saygin H."/>
        </authorList>
    </citation>
    <scope>NUCLEOTIDE SEQUENCE [LARGE SCALE GENOMIC DNA]</scope>
    <source>
        <strain evidence="10 11">KC603</strain>
    </source>
</reference>
<evidence type="ECO:0000256" key="6">
    <source>
        <dbReference type="ARBA" id="ARBA00023136"/>
    </source>
</evidence>
<dbReference type="GO" id="GO:0005886">
    <property type="term" value="C:plasma membrane"/>
    <property type="evidence" value="ECO:0007669"/>
    <property type="project" value="UniProtKB-SubCell"/>
</dbReference>
<dbReference type="PANTHER" id="PTHR42709">
    <property type="entry name" value="ALKALINE PHOSPHATASE LIKE PROTEIN"/>
    <property type="match status" value="1"/>
</dbReference>
<comment type="caution">
    <text evidence="10">The sequence shown here is derived from an EMBL/GenBank/DDBJ whole genome shotgun (WGS) entry which is preliminary data.</text>
</comment>
<evidence type="ECO:0000256" key="2">
    <source>
        <dbReference type="ARBA" id="ARBA00010792"/>
    </source>
</evidence>
<proteinExistence type="inferred from homology"/>
<comment type="subcellular location">
    <subcellularLocation>
        <location evidence="1">Cell membrane</location>
        <topology evidence="1">Multi-pass membrane protein</topology>
    </subcellularLocation>
</comment>
<keyword evidence="3" id="KW-1003">Cell membrane</keyword>